<organism evidence="3 4">
    <name type="scientific">Sphingomonas kyeonggiensis</name>
    <dbReference type="NCBI Taxonomy" id="1268553"/>
    <lineage>
        <taxon>Bacteria</taxon>
        <taxon>Pseudomonadati</taxon>
        <taxon>Pseudomonadota</taxon>
        <taxon>Alphaproteobacteria</taxon>
        <taxon>Sphingomonadales</taxon>
        <taxon>Sphingomonadaceae</taxon>
        <taxon>Sphingomonas</taxon>
    </lineage>
</organism>
<feature type="region of interest" description="Disordered" evidence="1">
    <location>
        <begin position="1"/>
        <end position="20"/>
    </location>
</feature>
<feature type="transmembrane region" description="Helical" evidence="2">
    <location>
        <begin position="42"/>
        <end position="59"/>
    </location>
</feature>
<dbReference type="Proteomes" id="UP000557392">
    <property type="component" value="Unassembled WGS sequence"/>
</dbReference>
<keyword evidence="2" id="KW-0472">Membrane</keyword>
<comment type="caution">
    <text evidence="3">The sequence shown here is derived from an EMBL/GenBank/DDBJ whole genome shotgun (WGS) entry which is preliminary data.</text>
</comment>
<reference evidence="3 4" key="1">
    <citation type="submission" date="2020-08" db="EMBL/GenBank/DDBJ databases">
        <title>Genomic Encyclopedia of Type Strains, Phase IV (KMG-IV): sequencing the most valuable type-strain genomes for metagenomic binning, comparative biology and taxonomic classification.</title>
        <authorList>
            <person name="Goeker M."/>
        </authorList>
    </citation>
    <scope>NUCLEOTIDE SEQUENCE [LARGE SCALE GENOMIC DNA]</scope>
    <source>
        <strain evidence="3 4">DSM 101806</strain>
    </source>
</reference>
<name>A0A7W6NUB9_9SPHN</name>
<dbReference type="AlphaFoldDB" id="A0A7W6NUB9"/>
<evidence type="ECO:0000256" key="1">
    <source>
        <dbReference type="SAM" id="MobiDB-lite"/>
    </source>
</evidence>
<proteinExistence type="predicted"/>
<evidence type="ECO:0000313" key="3">
    <source>
        <dbReference type="EMBL" id="MBB4096859.1"/>
    </source>
</evidence>
<gene>
    <name evidence="3" type="ORF">GGR46_000392</name>
</gene>
<dbReference type="RefSeq" id="WP_183994064.1">
    <property type="nucleotide sequence ID" value="NZ_JACIEH010000001.1"/>
</dbReference>
<keyword evidence="2" id="KW-0812">Transmembrane</keyword>
<dbReference type="EMBL" id="JACIEH010000001">
    <property type="protein sequence ID" value="MBB4096859.1"/>
    <property type="molecule type" value="Genomic_DNA"/>
</dbReference>
<accession>A0A7W6NUB9</accession>
<evidence type="ECO:0000256" key="2">
    <source>
        <dbReference type="SAM" id="Phobius"/>
    </source>
</evidence>
<keyword evidence="2" id="KW-1133">Transmembrane helix</keyword>
<protein>
    <submittedName>
        <fullName evidence="3">Uncharacterized protein</fullName>
    </submittedName>
</protein>
<keyword evidence="4" id="KW-1185">Reference proteome</keyword>
<sequence>MWDSSRNSRHGRIRRVGAQESRWQRRWGRIVDWLGACRPLDLILGSMIVITVIATIARAL</sequence>
<evidence type="ECO:0000313" key="4">
    <source>
        <dbReference type="Proteomes" id="UP000557392"/>
    </source>
</evidence>